<feature type="transmembrane region" description="Helical" evidence="5">
    <location>
        <begin position="480"/>
        <end position="500"/>
    </location>
</feature>
<dbReference type="Pfam" id="PF00528">
    <property type="entry name" value="BPD_transp_1"/>
    <property type="match status" value="1"/>
</dbReference>
<organism evidence="7 8">
    <name type="scientific">Geoanaerobacter pelophilus</name>
    <dbReference type="NCBI Taxonomy" id="60036"/>
    <lineage>
        <taxon>Bacteria</taxon>
        <taxon>Pseudomonadati</taxon>
        <taxon>Thermodesulfobacteriota</taxon>
        <taxon>Desulfuromonadia</taxon>
        <taxon>Geobacterales</taxon>
        <taxon>Geobacteraceae</taxon>
        <taxon>Geoanaerobacter</taxon>
    </lineage>
</organism>
<dbReference type="EMBL" id="JAHCVJ010000009">
    <property type="protein sequence ID" value="MBT0666205.1"/>
    <property type="molecule type" value="Genomic_DNA"/>
</dbReference>
<dbReference type="SUPFAM" id="SSF161098">
    <property type="entry name" value="MetI-like"/>
    <property type="match status" value="1"/>
</dbReference>
<evidence type="ECO:0000256" key="2">
    <source>
        <dbReference type="ARBA" id="ARBA00022692"/>
    </source>
</evidence>
<protein>
    <submittedName>
        <fullName evidence="7">ABC transporter permease subunit</fullName>
    </submittedName>
</protein>
<keyword evidence="5" id="KW-0813">Transport</keyword>
<evidence type="ECO:0000259" key="6">
    <source>
        <dbReference type="PROSITE" id="PS50928"/>
    </source>
</evidence>
<gene>
    <name evidence="7" type="ORF">KI809_17980</name>
</gene>
<reference evidence="7 8" key="1">
    <citation type="submission" date="2021-05" db="EMBL/GenBank/DDBJ databases">
        <title>The draft genome of Geobacter pelophilus DSM 12255.</title>
        <authorList>
            <person name="Xu Z."/>
            <person name="Masuda Y."/>
            <person name="Itoh H."/>
            <person name="Senoo K."/>
        </authorList>
    </citation>
    <scope>NUCLEOTIDE SEQUENCE [LARGE SCALE GENOMIC DNA]</scope>
    <source>
        <strain evidence="7 8">DSM 12255</strain>
    </source>
</reference>
<dbReference type="RefSeq" id="WP_214172975.1">
    <property type="nucleotide sequence ID" value="NZ_JAHCVJ010000009.1"/>
</dbReference>
<dbReference type="PANTHER" id="PTHR42727">
    <property type="entry name" value="PHOSPHATE TRANSPORT SYSTEM PERMEASE PROTEIN"/>
    <property type="match status" value="1"/>
</dbReference>
<dbReference type="CDD" id="cd06261">
    <property type="entry name" value="TM_PBP2"/>
    <property type="match status" value="1"/>
</dbReference>
<dbReference type="PROSITE" id="PS51257">
    <property type="entry name" value="PROKAR_LIPOPROTEIN"/>
    <property type="match status" value="1"/>
</dbReference>
<feature type="transmembrane region" description="Helical" evidence="5">
    <location>
        <begin position="593"/>
        <end position="616"/>
    </location>
</feature>
<dbReference type="InterPro" id="IPR000515">
    <property type="entry name" value="MetI-like"/>
</dbReference>
<keyword evidence="4 5" id="KW-0472">Membrane</keyword>
<sequence>MRKGLTERIKRRDLLAGKLIQGVGFLVIACVIGILVLITNVALPLFYPPSAKVVASFSVPEVSNGHQILAAGLDDYLESGFLLDERGLLTFIDLRSGKVLDQVPAEREGVNGRRITYLDRAGRFGYGLTWDDGVFTTLQVKFSPGFDDQGKRTIHHEVVSKAFAPPKLGSASVRTMVRQASEDNVTRVDISAVDRITVTQQEISKDLFGTESSKTVSAELSDPIPGRIAAAALDQKGSLLYVGTDQGTLLRWDLSTAGAPQLLDSFPVFTDGRSVAALGFVVGDTSLAVADNRGGVATWSAVSVEGLNKKQLTRIHQLSSHEQKVVEIIPSLRDKSLLSIDAAGVMHLDHMTSERHLLTISSAHPIVRAGMAAKGNGLIGIDKVGAVSVWQLNVPHPEVSFTTLFGKVWYEGYNEPAYVWQSSAANDDFEPKLSLTPLIFGTLKGTFYAMIFAVPLALLGAIYTSQFLNQRIKAFIKPSVEIMAAIPSVVVGFLGGLWLAPFLDKTIVGFFLSIVVIPVTVLVVIFCWQRLKPASRLDRVGFGHEFIILMPAIILGGATAFYLGGIAEVALFGSDFKLWLYEHLGIRADQRNSMVISLALGFAVIPIIFTIAEDALSNVPKSLSAASLALGASRWQTAWRVVLPSAVPGIFSAIMIGFGRAVGETMIVLMATGNTPIINLSMFDGFRSLSANIAVEIPEAPHAGTLYRVLFLSAVLLFAFTFVVNTVAEIYRQRFRKKYGRY</sequence>
<feature type="transmembrane region" description="Helical" evidence="5">
    <location>
        <begin position="20"/>
        <end position="47"/>
    </location>
</feature>
<dbReference type="PROSITE" id="PS50928">
    <property type="entry name" value="ABC_TM1"/>
    <property type="match status" value="1"/>
</dbReference>
<dbReference type="SUPFAM" id="SSF50998">
    <property type="entry name" value="Quinoprotein alcohol dehydrogenase-like"/>
    <property type="match status" value="1"/>
</dbReference>
<dbReference type="Gene3D" id="1.10.3720.10">
    <property type="entry name" value="MetI-like"/>
    <property type="match status" value="1"/>
</dbReference>
<dbReference type="GO" id="GO:0005886">
    <property type="term" value="C:plasma membrane"/>
    <property type="evidence" value="ECO:0007669"/>
    <property type="project" value="UniProtKB-SubCell"/>
</dbReference>
<evidence type="ECO:0000256" key="1">
    <source>
        <dbReference type="ARBA" id="ARBA00004651"/>
    </source>
</evidence>
<accession>A0AAW4LCB7</accession>
<evidence type="ECO:0000256" key="3">
    <source>
        <dbReference type="ARBA" id="ARBA00022989"/>
    </source>
</evidence>
<comment type="caution">
    <text evidence="7">The sequence shown here is derived from an EMBL/GenBank/DDBJ whole genome shotgun (WGS) entry which is preliminary data.</text>
</comment>
<dbReference type="AlphaFoldDB" id="A0AAW4LCB7"/>
<keyword evidence="8" id="KW-1185">Reference proteome</keyword>
<dbReference type="PANTHER" id="PTHR42727:SF1">
    <property type="entry name" value="PHOSPHATE TRANSPORT SYSTEM PERMEASE"/>
    <property type="match status" value="1"/>
</dbReference>
<keyword evidence="3 5" id="KW-1133">Transmembrane helix</keyword>
<dbReference type="GO" id="GO:0055085">
    <property type="term" value="P:transmembrane transport"/>
    <property type="evidence" value="ECO:0007669"/>
    <property type="project" value="InterPro"/>
</dbReference>
<feature type="transmembrane region" description="Helical" evidence="5">
    <location>
        <begin position="548"/>
        <end position="573"/>
    </location>
</feature>
<dbReference type="Proteomes" id="UP000811899">
    <property type="component" value="Unassembled WGS sequence"/>
</dbReference>
<name>A0AAW4LCB7_9BACT</name>
<feature type="transmembrane region" description="Helical" evidence="5">
    <location>
        <begin position="447"/>
        <end position="468"/>
    </location>
</feature>
<evidence type="ECO:0000256" key="4">
    <source>
        <dbReference type="ARBA" id="ARBA00023136"/>
    </source>
</evidence>
<evidence type="ECO:0000313" key="7">
    <source>
        <dbReference type="EMBL" id="MBT0666205.1"/>
    </source>
</evidence>
<feature type="transmembrane region" description="Helical" evidence="5">
    <location>
        <begin position="709"/>
        <end position="731"/>
    </location>
</feature>
<feature type="transmembrane region" description="Helical" evidence="5">
    <location>
        <begin position="637"/>
        <end position="658"/>
    </location>
</feature>
<feature type="domain" description="ABC transmembrane type-1" evidence="6">
    <location>
        <begin position="439"/>
        <end position="728"/>
    </location>
</feature>
<evidence type="ECO:0000313" key="8">
    <source>
        <dbReference type="Proteomes" id="UP000811899"/>
    </source>
</evidence>
<comment type="similarity">
    <text evidence="5">Belongs to the binding-protein-dependent transport system permease family.</text>
</comment>
<dbReference type="InterPro" id="IPR011047">
    <property type="entry name" value="Quinoprotein_ADH-like_sf"/>
</dbReference>
<proteinExistence type="inferred from homology"/>
<keyword evidence="2 5" id="KW-0812">Transmembrane</keyword>
<dbReference type="InterPro" id="IPR015943">
    <property type="entry name" value="WD40/YVTN_repeat-like_dom_sf"/>
</dbReference>
<dbReference type="Gene3D" id="2.130.10.10">
    <property type="entry name" value="YVTN repeat-like/Quinoprotein amine dehydrogenase"/>
    <property type="match status" value="1"/>
</dbReference>
<feature type="transmembrane region" description="Helical" evidence="5">
    <location>
        <begin position="506"/>
        <end position="528"/>
    </location>
</feature>
<dbReference type="InterPro" id="IPR035906">
    <property type="entry name" value="MetI-like_sf"/>
</dbReference>
<evidence type="ECO:0000256" key="5">
    <source>
        <dbReference type="RuleBase" id="RU363032"/>
    </source>
</evidence>
<comment type="subcellular location">
    <subcellularLocation>
        <location evidence="1 5">Cell membrane</location>
        <topology evidence="1 5">Multi-pass membrane protein</topology>
    </subcellularLocation>
</comment>